<evidence type="ECO:0000313" key="1">
    <source>
        <dbReference type="EMBL" id="MFD1660245.1"/>
    </source>
</evidence>
<dbReference type="EMBL" id="JBHUDX010000051">
    <property type="protein sequence ID" value="MFD1660245.1"/>
    <property type="molecule type" value="Genomic_DNA"/>
</dbReference>
<keyword evidence="2" id="KW-1185">Reference proteome</keyword>
<proteinExistence type="predicted"/>
<evidence type="ECO:0000313" key="2">
    <source>
        <dbReference type="Proteomes" id="UP001597261"/>
    </source>
</evidence>
<organism evidence="1 2">
    <name type="scientific">Streptomyces caeni</name>
    <dbReference type="NCBI Taxonomy" id="2307231"/>
    <lineage>
        <taxon>Bacteria</taxon>
        <taxon>Bacillati</taxon>
        <taxon>Actinomycetota</taxon>
        <taxon>Actinomycetes</taxon>
        <taxon>Kitasatosporales</taxon>
        <taxon>Streptomycetaceae</taxon>
        <taxon>Streptomyces</taxon>
    </lineage>
</organism>
<comment type="caution">
    <text evidence="1">The sequence shown here is derived from an EMBL/GenBank/DDBJ whole genome shotgun (WGS) entry which is preliminary data.</text>
</comment>
<gene>
    <name evidence="1" type="ORF">ACFSL4_19075</name>
</gene>
<protein>
    <recommendedName>
        <fullName evidence="3">Phage tail protein</fullName>
    </recommendedName>
</protein>
<dbReference type="Proteomes" id="UP001597261">
    <property type="component" value="Unassembled WGS sequence"/>
</dbReference>
<name>A0ABW4IS95_9ACTN</name>
<sequence length="290" mass="30652">MVTHRELTPGSLPAGSRLTVTGEDVSVMMNLTERSCQYPAQDESAIVNRIILGCARFGLAPVVVPPPVVDPPLPIDRIPVQQGTDLALLTALAGRFGYVFHVSPGPAPLTNTAYWGPPKWIGKPSPALSVDSGAATNVRQITFRRDAPAPTTVAGLVQDRLSNAVFPVRGVGSPRPPLAAEQGWEVHGTNLRTTAFRDSGPSVVQAAARAQGTAEASNDSLVATGVLDTRRYGALLTVGGLVGVRGAGWQHDGHYYVRRVTHAITRAGRHTQEFTLSREGVGATVPVVPR</sequence>
<evidence type="ECO:0008006" key="3">
    <source>
        <dbReference type="Google" id="ProtNLM"/>
    </source>
</evidence>
<accession>A0ABW4IS95</accession>
<dbReference type="RefSeq" id="WP_381084155.1">
    <property type="nucleotide sequence ID" value="NZ_JBHUDX010000051.1"/>
</dbReference>
<reference evidence="2" key="1">
    <citation type="journal article" date="2019" name="Int. J. Syst. Evol. Microbiol.">
        <title>The Global Catalogue of Microorganisms (GCM) 10K type strain sequencing project: providing services to taxonomists for standard genome sequencing and annotation.</title>
        <authorList>
            <consortium name="The Broad Institute Genomics Platform"/>
            <consortium name="The Broad Institute Genome Sequencing Center for Infectious Disease"/>
            <person name="Wu L."/>
            <person name="Ma J."/>
        </authorList>
    </citation>
    <scope>NUCLEOTIDE SEQUENCE [LARGE SCALE GENOMIC DNA]</scope>
    <source>
        <strain evidence="2">CGMCC 1.12470</strain>
    </source>
</reference>